<dbReference type="Proteomes" id="UP001367508">
    <property type="component" value="Unassembled WGS sequence"/>
</dbReference>
<accession>A0AAN9PYH6</accession>
<proteinExistence type="predicted"/>
<feature type="region of interest" description="Disordered" evidence="1">
    <location>
        <begin position="62"/>
        <end position="93"/>
    </location>
</feature>
<dbReference type="EMBL" id="JAYMYQ010000008">
    <property type="protein sequence ID" value="KAK7315077.1"/>
    <property type="molecule type" value="Genomic_DNA"/>
</dbReference>
<name>A0AAN9PYH6_CANGL</name>
<comment type="caution">
    <text evidence="2">The sequence shown here is derived from an EMBL/GenBank/DDBJ whole genome shotgun (WGS) entry which is preliminary data.</text>
</comment>
<protein>
    <submittedName>
        <fullName evidence="2">Uncharacterized protein</fullName>
    </submittedName>
</protein>
<keyword evidence="3" id="KW-1185">Reference proteome</keyword>
<evidence type="ECO:0000313" key="2">
    <source>
        <dbReference type="EMBL" id="KAK7315077.1"/>
    </source>
</evidence>
<feature type="compositionally biased region" description="Low complexity" evidence="1">
    <location>
        <begin position="78"/>
        <end position="93"/>
    </location>
</feature>
<evidence type="ECO:0000313" key="3">
    <source>
        <dbReference type="Proteomes" id="UP001367508"/>
    </source>
</evidence>
<dbReference type="AlphaFoldDB" id="A0AAN9PYH6"/>
<sequence length="93" mass="8998">MTLRKKHLGGDDDGNKFEVQGLSTKVVVNLGTQSCTCRFWALTNGGPGSGSAEQIVGHVATHAGSSSGTAGSTGGSAGVPSAVGPASVPSTAA</sequence>
<reference evidence="2 3" key="1">
    <citation type="submission" date="2024-01" db="EMBL/GenBank/DDBJ databases">
        <title>The genomes of 5 underutilized Papilionoideae crops provide insights into root nodulation and disease resistanc.</title>
        <authorList>
            <person name="Jiang F."/>
        </authorList>
    </citation>
    <scope>NUCLEOTIDE SEQUENCE [LARGE SCALE GENOMIC DNA]</scope>
    <source>
        <strain evidence="2">LVBAO_FW01</strain>
        <tissue evidence="2">Leaves</tissue>
    </source>
</reference>
<gene>
    <name evidence="2" type="ORF">VNO77_33609</name>
</gene>
<organism evidence="2 3">
    <name type="scientific">Canavalia gladiata</name>
    <name type="common">Sword bean</name>
    <name type="synonym">Dolichos gladiatus</name>
    <dbReference type="NCBI Taxonomy" id="3824"/>
    <lineage>
        <taxon>Eukaryota</taxon>
        <taxon>Viridiplantae</taxon>
        <taxon>Streptophyta</taxon>
        <taxon>Embryophyta</taxon>
        <taxon>Tracheophyta</taxon>
        <taxon>Spermatophyta</taxon>
        <taxon>Magnoliopsida</taxon>
        <taxon>eudicotyledons</taxon>
        <taxon>Gunneridae</taxon>
        <taxon>Pentapetalae</taxon>
        <taxon>rosids</taxon>
        <taxon>fabids</taxon>
        <taxon>Fabales</taxon>
        <taxon>Fabaceae</taxon>
        <taxon>Papilionoideae</taxon>
        <taxon>50 kb inversion clade</taxon>
        <taxon>NPAAA clade</taxon>
        <taxon>indigoferoid/millettioid clade</taxon>
        <taxon>Phaseoleae</taxon>
        <taxon>Canavalia</taxon>
    </lineage>
</organism>
<evidence type="ECO:0000256" key="1">
    <source>
        <dbReference type="SAM" id="MobiDB-lite"/>
    </source>
</evidence>